<dbReference type="InterPro" id="IPR004843">
    <property type="entry name" value="Calcineurin-like_PHP"/>
</dbReference>
<dbReference type="RefSeq" id="WP_143849832.1">
    <property type="nucleotide sequence ID" value="NZ_VLXZ01000010.1"/>
</dbReference>
<sequence>MGKTKLVVCTGLAGLFLLWGTDASAEEQTITILHTNDSHGRAFEGEFDGMGFAKLATLIEENRGEHSILLDAGDTFHGTTFASLEEGETIIQALNLMDYEALVPGNHDFNYGLDRLQELEGTADFPVLAANVLDQEGNPLFDPYMIKEFGGLSVGIFGLATPETAYKTHPDNVRDVEFEDPSIAAERVVNQLEEEGVDLIIALAHLGIDESSVDTSEKVAADVDGIDVIIDGHSHSELTTGLEADHDTLIASAGEYTQNLGIVELVVDDGELVDRSARLINMAEAEDTVPDAEMEALLDELEAAQQEILQEVIGEAAIELDGERENVRVRETNLGNLIADILLNATEADVALTNGGGIRASIAEGEVTVGDIVEVSPFGNFGVTKDVTGAELLEILENGAKAYPEPSGGFPQIAGFSFMIDDSKDSGERVHSVMIDGEPLDESATYTLATNDFLASGGDEYEVLADVPIVNEYNAMDELMITYFRDAGIVTSDVDGRIQVGTAEEAEEVAHSDNGTDMEQGVYEIQSGDTLFEIGLRYNVQWTHLMKLNPSIEDEDLIYVGDELHVPHKTVEK</sequence>
<dbReference type="Gene3D" id="3.10.350.10">
    <property type="entry name" value="LysM domain"/>
    <property type="match status" value="1"/>
</dbReference>
<dbReference type="PROSITE" id="PS51782">
    <property type="entry name" value="LYSM"/>
    <property type="match status" value="1"/>
</dbReference>
<dbReference type="CDD" id="cd00118">
    <property type="entry name" value="LysM"/>
    <property type="match status" value="1"/>
</dbReference>
<keyword evidence="2" id="KW-0547">Nucleotide-binding</keyword>
<dbReference type="GO" id="GO:0000166">
    <property type="term" value="F:nucleotide binding"/>
    <property type="evidence" value="ECO:0007669"/>
    <property type="project" value="UniProtKB-KW"/>
</dbReference>
<dbReference type="Pfam" id="PF02872">
    <property type="entry name" value="5_nucleotid_C"/>
    <property type="match status" value="1"/>
</dbReference>
<evidence type="ECO:0000313" key="5">
    <source>
        <dbReference type="Proteomes" id="UP000318521"/>
    </source>
</evidence>
<protein>
    <submittedName>
        <fullName evidence="4">LysM peptidoglycan-binding domain-containing protein</fullName>
    </submittedName>
</protein>
<dbReference type="AlphaFoldDB" id="A0A553ZW38"/>
<comment type="caution">
    <text evidence="4">The sequence shown here is derived from an EMBL/GenBank/DDBJ whole genome shotgun (WGS) entry which is preliminary data.</text>
</comment>
<dbReference type="OrthoDB" id="9801679at2"/>
<dbReference type="Proteomes" id="UP000318521">
    <property type="component" value="Unassembled WGS sequence"/>
</dbReference>
<dbReference type="GO" id="GO:0016787">
    <property type="term" value="F:hydrolase activity"/>
    <property type="evidence" value="ECO:0007669"/>
    <property type="project" value="UniProtKB-KW"/>
</dbReference>
<dbReference type="Gene3D" id="3.90.780.10">
    <property type="entry name" value="5'-Nucleotidase, C-terminal domain"/>
    <property type="match status" value="1"/>
</dbReference>
<dbReference type="Pfam" id="PF01476">
    <property type="entry name" value="LysM"/>
    <property type="match status" value="1"/>
</dbReference>
<dbReference type="InterPro" id="IPR036779">
    <property type="entry name" value="LysM_dom_sf"/>
</dbReference>
<feature type="signal peptide" evidence="2">
    <location>
        <begin position="1"/>
        <end position="25"/>
    </location>
</feature>
<dbReference type="Pfam" id="PF00149">
    <property type="entry name" value="Metallophos"/>
    <property type="match status" value="1"/>
</dbReference>
<keyword evidence="5" id="KW-1185">Reference proteome</keyword>
<dbReference type="Gene3D" id="3.60.21.10">
    <property type="match status" value="1"/>
</dbReference>
<evidence type="ECO:0000313" key="4">
    <source>
        <dbReference type="EMBL" id="TSB45643.1"/>
    </source>
</evidence>
<dbReference type="PANTHER" id="PTHR11575:SF24">
    <property type="entry name" value="5'-NUCLEOTIDASE"/>
    <property type="match status" value="1"/>
</dbReference>
<evidence type="ECO:0000256" key="2">
    <source>
        <dbReference type="RuleBase" id="RU362119"/>
    </source>
</evidence>
<accession>A0A553ZW38</accession>
<dbReference type="InterPro" id="IPR029052">
    <property type="entry name" value="Metallo-depent_PP-like"/>
</dbReference>
<keyword evidence="1 2" id="KW-0732">Signal</keyword>
<name>A0A553ZW38_9BACI</name>
<reference evidence="4 5" key="1">
    <citation type="submission" date="2019-07" db="EMBL/GenBank/DDBJ databases">
        <authorList>
            <person name="Park Y.J."/>
            <person name="Jeong S.E."/>
            <person name="Jung H.S."/>
        </authorList>
    </citation>
    <scope>NUCLEOTIDE SEQUENCE [LARGE SCALE GENOMIC DNA]</scope>
    <source>
        <strain evidence="5">P16(2019)</strain>
    </source>
</reference>
<dbReference type="GO" id="GO:0009166">
    <property type="term" value="P:nucleotide catabolic process"/>
    <property type="evidence" value="ECO:0007669"/>
    <property type="project" value="InterPro"/>
</dbReference>
<dbReference type="SUPFAM" id="SSF56300">
    <property type="entry name" value="Metallo-dependent phosphatases"/>
    <property type="match status" value="1"/>
</dbReference>
<keyword evidence="2" id="KW-0378">Hydrolase</keyword>
<dbReference type="EMBL" id="VLXZ01000010">
    <property type="protein sequence ID" value="TSB45643.1"/>
    <property type="molecule type" value="Genomic_DNA"/>
</dbReference>
<organism evidence="4 5">
    <name type="scientific">Alkalicoccobacillus porphyridii</name>
    <dbReference type="NCBI Taxonomy" id="2597270"/>
    <lineage>
        <taxon>Bacteria</taxon>
        <taxon>Bacillati</taxon>
        <taxon>Bacillota</taxon>
        <taxon>Bacilli</taxon>
        <taxon>Bacillales</taxon>
        <taxon>Bacillaceae</taxon>
        <taxon>Alkalicoccobacillus</taxon>
    </lineage>
</organism>
<dbReference type="SUPFAM" id="SSF55816">
    <property type="entry name" value="5'-nucleotidase (syn. UDP-sugar hydrolase), C-terminal domain"/>
    <property type="match status" value="1"/>
</dbReference>
<proteinExistence type="inferred from homology"/>
<feature type="domain" description="LysM" evidence="3">
    <location>
        <begin position="521"/>
        <end position="566"/>
    </location>
</feature>
<dbReference type="InterPro" id="IPR006179">
    <property type="entry name" value="5_nucleotidase/apyrase"/>
</dbReference>
<dbReference type="SUPFAM" id="SSF54106">
    <property type="entry name" value="LysM domain"/>
    <property type="match status" value="1"/>
</dbReference>
<evidence type="ECO:0000256" key="1">
    <source>
        <dbReference type="ARBA" id="ARBA00022729"/>
    </source>
</evidence>
<dbReference type="PANTHER" id="PTHR11575">
    <property type="entry name" value="5'-NUCLEOTIDASE-RELATED"/>
    <property type="match status" value="1"/>
</dbReference>
<comment type="similarity">
    <text evidence="2">Belongs to the 5'-nucleotidase family.</text>
</comment>
<evidence type="ECO:0000259" key="3">
    <source>
        <dbReference type="PROSITE" id="PS51782"/>
    </source>
</evidence>
<gene>
    <name evidence="4" type="ORF">FN960_15865</name>
</gene>
<dbReference type="SMART" id="SM00257">
    <property type="entry name" value="LysM"/>
    <property type="match status" value="1"/>
</dbReference>
<dbReference type="InterPro" id="IPR036907">
    <property type="entry name" value="5'-Nucleotdase_C_sf"/>
</dbReference>
<dbReference type="InterPro" id="IPR008334">
    <property type="entry name" value="5'-Nucleotdase_C"/>
</dbReference>
<feature type="chain" id="PRO_5022262999" evidence="2">
    <location>
        <begin position="26"/>
        <end position="573"/>
    </location>
</feature>
<dbReference type="PRINTS" id="PR01607">
    <property type="entry name" value="APYRASEFAMLY"/>
</dbReference>
<dbReference type="InterPro" id="IPR018392">
    <property type="entry name" value="LysM"/>
</dbReference>